<sequence length="140" mass="16022">MAWADQMYRRLTPRQRRTYRKMMGVLYAVDYLLFVGFDGFIISLLLTSLTSLGALQKRVGADEWGIGQVIAVLIWAPVLSKYLYLIIFGMEKGFLYRLSRAFMVVKRPSETKKHEDIAPGDTPDSDNVPLVLAHRHTAAW</sequence>
<name>A0ACC0R422_9HYPO</name>
<keyword evidence="2" id="KW-1185">Reference proteome</keyword>
<proteinExistence type="predicted"/>
<accession>A0ACC0R422</accession>
<reference evidence="1" key="1">
    <citation type="submission" date="2022-06" db="EMBL/GenBank/DDBJ databases">
        <title>Fusarium solani species complex genomes reveal bases of compartmentalisation and animal pathogenesis.</title>
        <authorList>
            <person name="Tsai I.J."/>
        </authorList>
    </citation>
    <scope>NUCLEOTIDE SEQUENCE</scope>
    <source>
        <strain evidence="1">Fu6.1</strain>
    </source>
</reference>
<evidence type="ECO:0000313" key="1">
    <source>
        <dbReference type="EMBL" id="KAI8674634.1"/>
    </source>
</evidence>
<gene>
    <name evidence="1" type="ORF">NCS57_00362100</name>
</gene>
<protein>
    <submittedName>
        <fullName evidence="1">Uncharacterized protein</fullName>
    </submittedName>
</protein>
<comment type="caution">
    <text evidence="1">The sequence shown here is derived from an EMBL/GenBank/DDBJ whole genome shotgun (WGS) entry which is preliminary data.</text>
</comment>
<dbReference type="Proteomes" id="UP001065298">
    <property type="component" value="Chromosome 3"/>
</dbReference>
<dbReference type="EMBL" id="CM046505">
    <property type="protein sequence ID" value="KAI8674634.1"/>
    <property type="molecule type" value="Genomic_DNA"/>
</dbReference>
<organism evidence="1 2">
    <name type="scientific">Fusarium keratoplasticum</name>
    <dbReference type="NCBI Taxonomy" id="1328300"/>
    <lineage>
        <taxon>Eukaryota</taxon>
        <taxon>Fungi</taxon>
        <taxon>Dikarya</taxon>
        <taxon>Ascomycota</taxon>
        <taxon>Pezizomycotina</taxon>
        <taxon>Sordariomycetes</taxon>
        <taxon>Hypocreomycetidae</taxon>
        <taxon>Hypocreales</taxon>
        <taxon>Nectriaceae</taxon>
        <taxon>Fusarium</taxon>
        <taxon>Fusarium solani species complex</taxon>
    </lineage>
</organism>
<evidence type="ECO:0000313" key="2">
    <source>
        <dbReference type="Proteomes" id="UP001065298"/>
    </source>
</evidence>